<name>F8BRU0_AFIC5</name>
<evidence type="ECO:0000256" key="1">
    <source>
        <dbReference type="SAM" id="Phobius"/>
    </source>
</evidence>
<feature type="transmembrane region" description="Helical" evidence="1">
    <location>
        <begin position="12"/>
        <end position="33"/>
    </location>
</feature>
<dbReference type="Proteomes" id="UP000007730">
    <property type="component" value="Chromosome"/>
</dbReference>
<dbReference type="PATRIC" id="fig|504832.7.peg.2611"/>
<proteinExistence type="predicted"/>
<dbReference type="eggNOG" id="ENOG5031HEF">
    <property type="taxonomic scope" value="Bacteria"/>
</dbReference>
<organism evidence="2 3">
    <name type="scientific">Afipia carboxidovorans (strain ATCC 49405 / DSM 1227 / KCTC 32145 / OM5)</name>
    <name type="common">Oligotropha carboxidovorans</name>
    <dbReference type="NCBI Taxonomy" id="504832"/>
    <lineage>
        <taxon>Bacteria</taxon>
        <taxon>Pseudomonadati</taxon>
        <taxon>Pseudomonadota</taxon>
        <taxon>Alphaproteobacteria</taxon>
        <taxon>Hyphomicrobiales</taxon>
        <taxon>Nitrobacteraceae</taxon>
        <taxon>Afipia</taxon>
    </lineage>
</organism>
<keyword evidence="1" id="KW-1133">Transmembrane helix</keyword>
<protein>
    <submittedName>
        <fullName evidence="2">Uncharacterized protein</fullName>
    </submittedName>
</protein>
<keyword evidence="1" id="KW-0812">Transmembrane</keyword>
<dbReference type="KEGG" id="ocg:OCA5_c24750"/>
<gene>
    <name evidence="2" type="ordered locus">OCA5_c24750</name>
</gene>
<dbReference type="HOGENOM" id="CLU_048117_0_0_5"/>
<accession>F8BRU0</accession>
<dbReference type="EMBL" id="CP002826">
    <property type="protein sequence ID" value="AEI07171.1"/>
    <property type="molecule type" value="Genomic_DNA"/>
</dbReference>
<keyword evidence="1" id="KW-0472">Membrane</keyword>
<evidence type="ECO:0000313" key="2">
    <source>
        <dbReference type="EMBL" id="AEI07171.1"/>
    </source>
</evidence>
<reference evidence="2 3" key="1">
    <citation type="journal article" date="2011" name="J. Bacteriol.">
        <title>Complete genome sequences of the chemolithoautotrophic Oligotropha carboxidovorans strains OM4 and OM5.</title>
        <authorList>
            <person name="Volland S."/>
            <person name="Rachinger M."/>
            <person name="Strittmatter A."/>
            <person name="Daniel R."/>
            <person name="Gottschalk G."/>
            <person name="Meyer O."/>
        </authorList>
    </citation>
    <scope>NUCLEOTIDE SEQUENCE [LARGE SCALE GENOMIC DNA]</scope>
    <source>
        <strain evidence="3">ATCC 49405 / DSM 1227 / KCTC 32145 / OM5</strain>
    </source>
</reference>
<dbReference type="OrthoDB" id="8364552at2"/>
<sequence length="384" mass="39912">MTFGLCMQTNKTGLAIGCVGALAVCVTALALLFPRAETSLAILMAQDDPARLSDVRLEQALPVGETRASVIDGHIRQALEAGDPELAESFVAVAAAKGIALPEQLTDEVRAAVAAHDGASAVAGRFARGLVTGEGDDAASLSGTLVGDLFVFGDVRDVLREGKRLVMGEEADRLILGLAATGIVVTAATYVSAAGVAPLRAGLTLVKDARKTGRLGAGLTAWTGRAARNMIDTPALTHAVQNVSLTRPAQSAHLIKAAFKAEKAGVLVRLAKDTGRVNAKIGAKGTLDVLRIADGPKDVARAARLAEAKGKETRATLKLLGRGALLLASGAFNLAWWVFAALIALIGTLASIKSTTERLTLAWLHRRKRVKARRLFLATQASSA</sequence>
<evidence type="ECO:0000313" key="3">
    <source>
        <dbReference type="Proteomes" id="UP000007730"/>
    </source>
</evidence>
<feature type="transmembrane region" description="Helical" evidence="1">
    <location>
        <begin position="334"/>
        <end position="352"/>
    </location>
</feature>
<feature type="transmembrane region" description="Helical" evidence="1">
    <location>
        <begin position="174"/>
        <end position="197"/>
    </location>
</feature>
<keyword evidence="3" id="KW-1185">Reference proteome</keyword>
<dbReference type="STRING" id="504832.OCA5_c24750"/>
<dbReference type="AlphaFoldDB" id="F8BRU0"/>